<comment type="caution">
    <text evidence="2">The sequence shown here is derived from an EMBL/GenBank/DDBJ whole genome shotgun (WGS) entry which is preliminary data.</text>
</comment>
<dbReference type="PROSITE" id="PS50878">
    <property type="entry name" value="RT_POL"/>
    <property type="match status" value="1"/>
</dbReference>
<reference evidence="2 3" key="1">
    <citation type="submission" date="2024-09" db="EMBL/GenBank/DDBJ databases">
        <title>Chromosome-scale assembly of Riccia sorocarpa.</title>
        <authorList>
            <person name="Paukszto L."/>
        </authorList>
    </citation>
    <scope>NUCLEOTIDE SEQUENCE [LARGE SCALE GENOMIC DNA]</scope>
    <source>
        <strain evidence="2">LP-2024</strain>
        <tissue evidence="2">Aerial parts of the thallus</tissue>
    </source>
</reference>
<proteinExistence type="predicted"/>
<name>A0ABD3H722_9MARC</name>
<feature type="domain" description="Reverse transcriptase" evidence="1">
    <location>
        <begin position="130"/>
        <end position="390"/>
    </location>
</feature>
<dbReference type="CDD" id="cd01650">
    <property type="entry name" value="RT_nLTR_like"/>
    <property type="match status" value="1"/>
</dbReference>
<dbReference type="PANTHER" id="PTHR31635:SF196">
    <property type="entry name" value="REVERSE TRANSCRIPTASE DOMAIN-CONTAINING PROTEIN-RELATED"/>
    <property type="match status" value="1"/>
</dbReference>
<evidence type="ECO:0000259" key="1">
    <source>
        <dbReference type="PROSITE" id="PS50878"/>
    </source>
</evidence>
<gene>
    <name evidence="2" type="ORF">R1sor_004177</name>
</gene>
<dbReference type="InterPro" id="IPR026960">
    <property type="entry name" value="RVT-Znf"/>
</dbReference>
<dbReference type="Pfam" id="PF13966">
    <property type="entry name" value="zf-RVT"/>
    <property type="match status" value="1"/>
</dbReference>
<keyword evidence="3" id="KW-1185">Reference proteome</keyword>
<protein>
    <recommendedName>
        <fullName evidence="1">Reverse transcriptase domain-containing protein</fullName>
    </recommendedName>
</protein>
<dbReference type="AlphaFoldDB" id="A0ABD3H722"/>
<organism evidence="2 3">
    <name type="scientific">Riccia sorocarpa</name>
    <dbReference type="NCBI Taxonomy" id="122646"/>
    <lineage>
        <taxon>Eukaryota</taxon>
        <taxon>Viridiplantae</taxon>
        <taxon>Streptophyta</taxon>
        <taxon>Embryophyta</taxon>
        <taxon>Marchantiophyta</taxon>
        <taxon>Marchantiopsida</taxon>
        <taxon>Marchantiidae</taxon>
        <taxon>Marchantiales</taxon>
        <taxon>Ricciaceae</taxon>
        <taxon>Riccia</taxon>
    </lineage>
</organism>
<dbReference type="EMBL" id="JBJQOH010000006">
    <property type="protein sequence ID" value="KAL3686155.1"/>
    <property type="molecule type" value="Genomic_DNA"/>
</dbReference>
<accession>A0ABD3H722</accession>
<dbReference type="InterPro" id="IPR000477">
    <property type="entry name" value="RT_dom"/>
</dbReference>
<evidence type="ECO:0000313" key="3">
    <source>
        <dbReference type="Proteomes" id="UP001633002"/>
    </source>
</evidence>
<sequence length="824" mass="95356">MPRPNNFFGRLKAKHAQEEITALEGNNGNSIDDREGILEEVHKFYEDLYAAEVETDSMRENRRVVVGRIDRRFTSEQNLTLEEMPSEELITTIVMEMPKEKSPGLDGVMVEILRIGWEFMREECFQMVQSFWDHKKLRGKDSKGVIKLIPKNDRRHLLQNWRPITLPTTTYKIIAKIIAVRLKDMLPGLIDLQQTGFVAGRNIIDNILSLRLGQEWAQVSDQNVLFVKLDFMKAYDRVAHGFLWDTLGAMGMGEGTVDRIKGLVEGGSSEVHVNGSFTKAITIGRGVRQGCPLAPLLFAMTTQPLMRALREEERRGNIQGLNLGGGHSLLHQLFADDTGICITAEEEQFEKLMEVIQEFESASGACLNLQKSIVMQLKPGPQPTWEPQTCADCLGEDSSREGRGRPRMDEFQNHGGCSAHQADRKNFGGRQIGMGAASTSFILRTPRRGAYQRETMQWTLQESLVLLPLTRIEGSPTLTRILGSWHRARKRLRWDNEGGELDGRLTMLQVKALHQVAKGFGVSSLLGGREIGLLRRLNVRSLGEAMEISREGSWRHKLRSRGIFPEEEVLAKLDDLEEWCRMQRVVQKNLTELEGWKWDTVVGEFQWINPTKVWRQLITKERDFSETMEGKWQGQSQLLSWQQRWKLLWEVPIPYRRRIWLWRTLQRGFFTNKRAADMGLQTGTCKRCVTSTETVEHILWSCRKTERRRRHLVQLTCPDKLITSLLEWIDVALRKAQRNPASLLICILYCWTAWRERNDWQFNQKDVNRPVHSFLTEVELEIFALGSQRNSDERKESFERAKVEIGDWKLRWDGDRRMRREEHL</sequence>
<dbReference type="Proteomes" id="UP001633002">
    <property type="component" value="Unassembled WGS sequence"/>
</dbReference>
<dbReference type="Pfam" id="PF00078">
    <property type="entry name" value="RVT_1"/>
    <property type="match status" value="1"/>
</dbReference>
<evidence type="ECO:0000313" key="2">
    <source>
        <dbReference type="EMBL" id="KAL3686155.1"/>
    </source>
</evidence>
<dbReference type="PANTHER" id="PTHR31635">
    <property type="entry name" value="REVERSE TRANSCRIPTASE DOMAIN-CONTAINING PROTEIN-RELATED"/>
    <property type="match status" value="1"/>
</dbReference>